<dbReference type="EMBL" id="CP143578">
    <property type="protein sequence ID" value="WVN21424.1"/>
    <property type="molecule type" value="Genomic_DNA"/>
</dbReference>
<keyword evidence="2" id="KW-0378">Hydrolase</keyword>
<keyword evidence="4" id="KW-1185">Reference proteome</keyword>
<evidence type="ECO:0000313" key="3">
    <source>
        <dbReference type="EMBL" id="WVN21424.1"/>
    </source>
</evidence>
<dbReference type="InterPro" id="IPR002933">
    <property type="entry name" value="Peptidase_M20"/>
</dbReference>
<reference evidence="3" key="1">
    <citation type="submission" date="2024-01" db="EMBL/GenBank/DDBJ databases">
        <title>Complete genome sequence of Mycoplasma gateae strain 3700.</title>
        <authorList>
            <person name="Spergser J."/>
        </authorList>
    </citation>
    <scope>NUCLEOTIDE SEQUENCE [LARGE SCALE GENOMIC DNA]</scope>
    <source>
        <strain evidence="3">3700</strain>
    </source>
</reference>
<dbReference type="Proteomes" id="UP001431935">
    <property type="component" value="Chromosome"/>
</dbReference>
<sequence>MINHIANICKIPSISVEQLDNNLPFGSNANDALDFALNLAKSFNFETYKDSKNRYGFAQIGQGKKILGILVHLDVVPAGDEKQWKTSAFVPVIADDRIIARGSLDDKGPAIINMYAMKYILDNNLISNDWTIRIIFGISEETTMKSMKYYLEDFGHPDVSYTPDGEWPLIFAEKLIYQANFIFNKIDNFVINGGSVANQIPDKVTFSINDEVQTIYGISGHGSTPNKGENAIIKSINEILKNKGHFINFDLFKFIHNNFKNNDFSMPSVFKNFEDFSGKLTANIGIIKTNRNSHVITTDFRVPVSKSINDVSKAIQEYLTSNFNNVKFEVSGTKNAMFMPVDSKLVKLLIDTYNEGMKTNEIPIAIGGGTYARIVKNCVAFGSTKYMHVMHGPNEFFLFDEIKKSLEIYINTLIRIQEEL</sequence>
<evidence type="ECO:0000313" key="4">
    <source>
        <dbReference type="Proteomes" id="UP001431935"/>
    </source>
</evidence>
<dbReference type="Pfam" id="PF01546">
    <property type="entry name" value="Peptidase_M20"/>
    <property type="match status" value="1"/>
</dbReference>
<evidence type="ECO:0000256" key="2">
    <source>
        <dbReference type="ARBA" id="ARBA00022801"/>
    </source>
</evidence>
<dbReference type="PANTHER" id="PTHR43808">
    <property type="entry name" value="ACETYLORNITHINE DEACETYLASE"/>
    <property type="match status" value="1"/>
</dbReference>
<protein>
    <submittedName>
        <fullName evidence="3">M20/M25/M40 family metallo-hydrolase</fullName>
    </submittedName>
</protein>
<dbReference type="PANTHER" id="PTHR43808:SF31">
    <property type="entry name" value="N-ACETYL-L-CITRULLINE DEACETYLASE"/>
    <property type="match status" value="1"/>
</dbReference>
<name>A0ABZ2AH32_9BACT</name>
<dbReference type="RefSeq" id="WP_330463462.1">
    <property type="nucleotide sequence ID" value="NZ_CP143578.1"/>
</dbReference>
<dbReference type="InterPro" id="IPR036264">
    <property type="entry name" value="Bact_exopeptidase_dim_dom"/>
</dbReference>
<dbReference type="SUPFAM" id="SSF55031">
    <property type="entry name" value="Bacterial exopeptidase dimerisation domain"/>
    <property type="match status" value="1"/>
</dbReference>
<gene>
    <name evidence="3" type="ORF">V2E26_00220</name>
</gene>
<dbReference type="Gene3D" id="3.40.630.10">
    <property type="entry name" value="Zn peptidases"/>
    <property type="match status" value="2"/>
</dbReference>
<dbReference type="SUPFAM" id="SSF53187">
    <property type="entry name" value="Zn-dependent exopeptidases"/>
    <property type="match status" value="1"/>
</dbReference>
<organism evidence="3 4">
    <name type="scientific">Metamycoplasma gateae</name>
    <dbReference type="NCBI Taxonomy" id="35769"/>
    <lineage>
        <taxon>Bacteria</taxon>
        <taxon>Bacillati</taxon>
        <taxon>Mycoplasmatota</taxon>
        <taxon>Mycoplasmoidales</taxon>
        <taxon>Metamycoplasmataceae</taxon>
        <taxon>Metamycoplasma</taxon>
    </lineage>
</organism>
<proteinExistence type="predicted"/>
<keyword evidence="1" id="KW-0479">Metal-binding</keyword>
<dbReference type="InterPro" id="IPR050072">
    <property type="entry name" value="Peptidase_M20A"/>
</dbReference>
<accession>A0ABZ2AH32</accession>
<evidence type="ECO:0000256" key="1">
    <source>
        <dbReference type="ARBA" id="ARBA00022723"/>
    </source>
</evidence>